<accession>Q1M6R8</accession>
<name>Q1M6R8_RHIJ3</name>
<geneLocation type="plasmid" evidence="1 2">
    <name>pRL11</name>
</geneLocation>
<proteinExistence type="predicted"/>
<evidence type="ECO:0000313" key="1">
    <source>
        <dbReference type="EMBL" id="CAK03064.1"/>
    </source>
</evidence>
<dbReference type="KEGG" id="rle:pRL110118"/>
<keyword evidence="1" id="KW-0614">Plasmid</keyword>
<dbReference type="Proteomes" id="UP000006575">
    <property type="component" value="Plasmid pRL11"/>
</dbReference>
<organism evidence="1 2">
    <name type="scientific">Rhizobium johnstonii (strain DSM 114642 / LMG 32736 / 3841)</name>
    <name type="common">Rhizobium leguminosarum bv. viciae</name>
    <dbReference type="NCBI Taxonomy" id="216596"/>
    <lineage>
        <taxon>Bacteria</taxon>
        <taxon>Pseudomonadati</taxon>
        <taxon>Pseudomonadota</taxon>
        <taxon>Alphaproteobacteria</taxon>
        <taxon>Hyphomicrobiales</taxon>
        <taxon>Rhizobiaceae</taxon>
        <taxon>Rhizobium/Agrobacterium group</taxon>
        <taxon>Rhizobium</taxon>
        <taxon>Rhizobium johnstonii</taxon>
    </lineage>
</organism>
<dbReference type="HOGENOM" id="CLU_2828252_0_0_5"/>
<protein>
    <submittedName>
        <fullName evidence="1">Uncharacterized protein</fullName>
    </submittedName>
</protein>
<sequence length="66" mass="7726">MKFLSVKGPNVKIHFRDMRDCGLETGDRLKIRGFLETFPQEKYPDRTGYYMLTEAGLDAWQQQAAR</sequence>
<dbReference type="AlphaFoldDB" id="Q1M6R8"/>
<keyword evidence="2" id="KW-1185">Reference proteome</keyword>
<dbReference type="RefSeq" id="WP_011654872.1">
    <property type="nucleotide sequence ID" value="NC_008384.1"/>
</dbReference>
<dbReference type="EnsemblBacteria" id="CAK03064">
    <property type="protein sequence ID" value="CAK03064"/>
    <property type="gene ID" value="pRL110118"/>
</dbReference>
<dbReference type="EMBL" id="AM236085">
    <property type="protein sequence ID" value="CAK03064.1"/>
    <property type="molecule type" value="Genomic_DNA"/>
</dbReference>
<evidence type="ECO:0000313" key="2">
    <source>
        <dbReference type="Proteomes" id="UP000006575"/>
    </source>
</evidence>
<dbReference type="GeneID" id="303210827"/>
<reference evidence="1 2" key="1">
    <citation type="journal article" date="2006" name="Genome Biol.">
        <title>The genome of Rhizobium leguminosarum has recognizable core and accessory components.</title>
        <authorList>
            <person name="Young J.W."/>
            <person name="Crossman L.C."/>
            <person name="Johnston A.W.B."/>
            <person name="Thomson N.R."/>
            <person name="Ghazoui Z.F."/>
            <person name="Hull K.H."/>
            <person name="Wexler M."/>
            <person name="Curson A.R.J."/>
            <person name="Todd J.D."/>
            <person name="Poole P.S."/>
            <person name="Mauchline T.H."/>
            <person name="East A.K."/>
            <person name="Quail M.A."/>
            <person name="Churcher C."/>
            <person name="Arrowsmith C."/>
            <person name="Cherevach A."/>
            <person name="Chillingworth T."/>
            <person name="Clarke K."/>
            <person name="Cronin A."/>
            <person name="Davis P."/>
            <person name="Fraser A."/>
            <person name="Hance Z."/>
            <person name="Hauser H."/>
            <person name="Jagels K."/>
            <person name="Moule S."/>
            <person name="Mungall K."/>
            <person name="Norbertczak H."/>
            <person name="Rabbinowitsch E."/>
            <person name="Sanders M."/>
            <person name="Simmonds M."/>
            <person name="Whitehead S."/>
            <person name="Parkhill J."/>
        </authorList>
    </citation>
    <scope>NUCLEOTIDE SEQUENCE [LARGE SCALE GENOMIC DNA]</scope>
    <source>
        <strain evidence="2">DSM 114642 / LMG 32736 / 3841</strain>
    </source>
</reference>
<gene>
    <name evidence="1" type="ordered locus">pRL110118</name>
</gene>